<protein>
    <recommendedName>
        <fullName evidence="3">Exonuclease</fullName>
    </recommendedName>
</protein>
<comment type="caution">
    <text evidence="1">The sequence shown here is derived from an EMBL/GenBank/DDBJ whole genome shotgun (WGS) entry which is preliminary data.</text>
</comment>
<dbReference type="RefSeq" id="WP_345562674.1">
    <property type="nucleotide sequence ID" value="NZ_BAABDQ010000006.1"/>
</dbReference>
<name>A0ABP6WGM7_9ACTN</name>
<evidence type="ECO:0008006" key="3">
    <source>
        <dbReference type="Google" id="ProtNLM"/>
    </source>
</evidence>
<proteinExistence type="predicted"/>
<evidence type="ECO:0000313" key="2">
    <source>
        <dbReference type="Proteomes" id="UP001500630"/>
    </source>
</evidence>
<dbReference type="Proteomes" id="UP001500630">
    <property type="component" value="Unassembled WGS sequence"/>
</dbReference>
<accession>A0ABP6WGM7</accession>
<sequence length="282" mass="31596">MKIVKKQNGRNHWYVDEDAGNERVPGVTTIKGNGLPKPALLNWAGDATAEYVLDNWDELGKLPLSERFKKIKGGRYEKRDAAASRGTQVHKLAERLIAGERVTIPDGLAGYVQSCVRFLDDFQVRAVHVEAVVYSETHRHVGTTDLIADVLLPDMPEYDHIPRDGDEFSRGLFDWKTSRSGIFGEVALQLSPYRFSEYLTLPDGEVIDMPPVDFCAGIHLRPDGYSFVPLECGKDVYRDFLYVKEVARIVGDLRDLVGEPIVPPTASQYVLSRVTDDAEALF</sequence>
<gene>
    <name evidence="1" type="ORF">GCM10022419_033400</name>
</gene>
<dbReference type="EMBL" id="BAABDQ010000006">
    <property type="protein sequence ID" value="GAA3550486.1"/>
    <property type="molecule type" value="Genomic_DNA"/>
</dbReference>
<evidence type="ECO:0000313" key="1">
    <source>
        <dbReference type="EMBL" id="GAA3550486.1"/>
    </source>
</evidence>
<keyword evidence="2" id="KW-1185">Reference proteome</keyword>
<organism evidence="1 2">
    <name type="scientific">Nonomuraea rosea</name>
    <dbReference type="NCBI Taxonomy" id="638574"/>
    <lineage>
        <taxon>Bacteria</taxon>
        <taxon>Bacillati</taxon>
        <taxon>Actinomycetota</taxon>
        <taxon>Actinomycetes</taxon>
        <taxon>Streptosporangiales</taxon>
        <taxon>Streptosporangiaceae</taxon>
        <taxon>Nonomuraea</taxon>
    </lineage>
</organism>
<reference evidence="2" key="1">
    <citation type="journal article" date="2019" name="Int. J. Syst. Evol. Microbiol.">
        <title>The Global Catalogue of Microorganisms (GCM) 10K type strain sequencing project: providing services to taxonomists for standard genome sequencing and annotation.</title>
        <authorList>
            <consortium name="The Broad Institute Genomics Platform"/>
            <consortium name="The Broad Institute Genome Sequencing Center for Infectious Disease"/>
            <person name="Wu L."/>
            <person name="Ma J."/>
        </authorList>
    </citation>
    <scope>NUCLEOTIDE SEQUENCE [LARGE SCALE GENOMIC DNA]</scope>
    <source>
        <strain evidence="2">JCM 17326</strain>
    </source>
</reference>